<dbReference type="InterPro" id="IPR036396">
    <property type="entry name" value="Cyt_P450_sf"/>
</dbReference>
<dbReference type="PANTHER" id="PTHR47947">
    <property type="entry name" value="CYTOCHROME P450 82C3-RELATED"/>
    <property type="match status" value="1"/>
</dbReference>
<dbReference type="SUPFAM" id="SSF48264">
    <property type="entry name" value="Cytochrome P450"/>
    <property type="match status" value="1"/>
</dbReference>
<evidence type="ECO:0000256" key="2">
    <source>
        <dbReference type="ARBA" id="ARBA00010617"/>
    </source>
</evidence>
<sequence length="58" mass="6146">MTLALQVTHLTIASLLQGFNLATPNDGPVDMTEGLGITMPKAAPLEVNLTPRLPADLY</sequence>
<evidence type="ECO:0000256" key="1">
    <source>
        <dbReference type="ARBA" id="ARBA00004167"/>
    </source>
</evidence>
<dbReference type="GO" id="GO:0016705">
    <property type="term" value="F:oxidoreductase activity, acting on paired donors, with incorporation or reduction of molecular oxygen"/>
    <property type="evidence" value="ECO:0007669"/>
    <property type="project" value="InterPro"/>
</dbReference>
<keyword evidence="8" id="KW-0408">Iron</keyword>
<dbReference type="GO" id="GO:0005506">
    <property type="term" value="F:iron ion binding"/>
    <property type="evidence" value="ECO:0007669"/>
    <property type="project" value="InterPro"/>
</dbReference>
<keyword evidence="7" id="KW-0560">Oxidoreductase</keyword>
<dbReference type="InterPro" id="IPR050651">
    <property type="entry name" value="Plant_Cytochrome_P450_Monoox"/>
</dbReference>
<keyword evidence="6" id="KW-1133">Transmembrane helix</keyword>
<reference evidence="12 13" key="1">
    <citation type="journal article" date="2021" name="Commun. Biol.">
        <title>The genome of Shorea leprosula (Dipterocarpaceae) highlights the ecological relevance of drought in aseasonal tropical rainforests.</title>
        <authorList>
            <person name="Ng K.K.S."/>
            <person name="Kobayashi M.J."/>
            <person name="Fawcett J.A."/>
            <person name="Hatakeyama M."/>
            <person name="Paape T."/>
            <person name="Ng C.H."/>
            <person name="Ang C.C."/>
            <person name="Tnah L.H."/>
            <person name="Lee C.T."/>
            <person name="Nishiyama T."/>
            <person name="Sese J."/>
            <person name="O'Brien M.J."/>
            <person name="Copetti D."/>
            <person name="Mohd Noor M.I."/>
            <person name="Ong R.C."/>
            <person name="Putra M."/>
            <person name="Sireger I.Z."/>
            <person name="Indrioko S."/>
            <person name="Kosugi Y."/>
            <person name="Izuno A."/>
            <person name="Isagi Y."/>
            <person name="Lee S.L."/>
            <person name="Shimizu K.K."/>
        </authorList>
    </citation>
    <scope>NUCLEOTIDE SEQUENCE [LARGE SCALE GENOMIC DNA]</scope>
    <source>
        <strain evidence="12">214</strain>
    </source>
</reference>
<comment type="caution">
    <text evidence="12">The sequence shown here is derived from an EMBL/GenBank/DDBJ whole genome shotgun (WGS) entry which is preliminary data.</text>
</comment>
<keyword evidence="9" id="KW-0503">Monooxygenase</keyword>
<dbReference type="GO" id="GO:0020037">
    <property type="term" value="F:heme binding"/>
    <property type="evidence" value="ECO:0007669"/>
    <property type="project" value="InterPro"/>
</dbReference>
<dbReference type="PANTHER" id="PTHR47947:SF1">
    <property type="entry name" value="CYTOCHROME P450 82E3"/>
    <property type="match status" value="1"/>
</dbReference>
<evidence type="ECO:0000256" key="6">
    <source>
        <dbReference type="ARBA" id="ARBA00022989"/>
    </source>
</evidence>
<evidence type="ECO:0000313" key="13">
    <source>
        <dbReference type="Proteomes" id="UP001054252"/>
    </source>
</evidence>
<comment type="similarity">
    <text evidence="2">Belongs to the cytochrome P450 family.</text>
</comment>
<protein>
    <submittedName>
        <fullName evidence="12">Uncharacterized protein</fullName>
    </submittedName>
</protein>
<evidence type="ECO:0000256" key="8">
    <source>
        <dbReference type="ARBA" id="ARBA00023004"/>
    </source>
</evidence>
<dbReference type="Proteomes" id="UP001054252">
    <property type="component" value="Unassembled WGS sequence"/>
</dbReference>
<evidence type="ECO:0000256" key="5">
    <source>
        <dbReference type="ARBA" id="ARBA00022723"/>
    </source>
</evidence>
<dbReference type="AlphaFoldDB" id="A0AAV5HB59"/>
<dbReference type="EMBL" id="BPVZ01000001">
    <property type="protein sequence ID" value="GKU86003.1"/>
    <property type="molecule type" value="Genomic_DNA"/>
</dbReference>
<evidence type="ECO:0000256" key="3">
    <source>
        <dbReference type="ARBA" id="ARBA00022617"/>
    </source>
</evidence>
<keyword evidence="3" id="KW-0349">Heme</keyword>
<keyword evidence="10" id="KW-0472">Membrane</keyword>
<keyword evidence="11" id="KW-0732">Signal</keyword>
<dbReference type="GO" id="GO:0016020">
    <property type="term" value="C:membrane"/>
    <property type="evidence" value="ECO:0007669"/>
    <property type="project" value="UniProtKB-SubCell"/>
</dbReference>
<organism evidence="12 13">
    <name type="scientific">Rubroshorea leprosula</name>
    <dbReference type="NCBI Taxonomy" id="152421"/>
    <lineage>
        <taxon>Eukaryota</taxon>
        <taxon>Viridiplantae</taxon>
        <taxon>Streptophyta</taxon>
        <taxon>Embryophyta</taxon>
        <taxon>Tracheophyta</taxon>
        <taxon>Spermatophyta</taxon>
        <taxon>Magnoliopsida</taxon>
        <taxon>eudicotyledons</taxon>
        <taxon>Gunneridae</taxon>
        <taxon>Pentapetalae</taxon>
        <taxon>rosids</taxon>
        <taxon>malvids</taxon>
        <taxon>Malvales</taxon>
        <taxon>Dipterocarpaceae</taxon>
        <taxon>Rubroshorea</taxon>
    </lineage>
</organism>
<comment type="subcellular location">
    <subcellularLocation>
        <location evidence="1">Membrane</location>
        <topology evidence="1">Single-pass membrane protein</topology>
    </subcellularLocation>
</comment>
<proteinExistence type="inferred from homology"/>
<feature type="chain" id="PRO_5044011418" evidence="11">
    <location>
        <begin position="23"/>
        <end position="58"/>
    </location>
</feature>
<gene>
    <name evidence="12" type="ORF">SLEP1_g592</name>
</gene>
<evidence type="ECO:0000256" key="10">
    <source>
        <dbReference type="ARBA" id="ARBA00023136"/>
    </source>
</evidence>
<evidence type="ECO:0000256" key="11">
    <source>
        <dbReference type="SAM" id="SignalP"/>
    </source>
</evidence>
<keyword evidence="5" id="KW-0479">Metal-binding</keyword>
<keyword evidence="4" id="KW-0812">Transmembrane</keyword>
<evidence type="ECO:0000313" key="12">
    <source>
        <dbReference type="EMBL" id="GKU86003.1"/>
    </source>
</evidence>
<dbReference type="GO" id="GO:0004497">
    <property type="term" value="F:monooxygenase activity"/>
    <property type="evidence" value="ECO:0007669"/>
    <property type="project" value="UniProtKB-KW"/>
</dbReference>
<evidence type="ECO:0000256" key="4">
    <source>
        <dbReference type="ARBA" id="ARBA00022692"/>
    </source>
</evidence>
<dbReference type="Gene3D" id="1.10.630.10">
    <property type="entry name" value="Cytochrome P450"/>
    <property type="match status" value="1"/>
</dbReference>
<name>A0AAV5HB59_9ROSI</name>
<accession>A0AAV5HB59</accession>
<evidence type="ECO:0000256" key="7">
    <source>
        <dbReference type="ARBA" id="ARBA00023002"/>
    </source>
</evidence>
<evidence type="ECO:0000256" key="9">
    <source>
        <dbReference type="ARBA" id="ARBA00023033"/>
    </source>
</evidence>
<feature type="signal peptide" evidence="11">
    <location>
        <begin position="1"/>
        <end position="22"/>
    </location>
</feature>
<keyword evidence="13" id="KW-1185">Reference proteome</keyword>